<feature type="non-terminal residue" evidence="1">
    <location>
        <position position="102"/>
    </location>
</feature>
<keyword evidence="2" id="KW-1185">Reference proteome</keyword>
<sequence>IVLSFITYFRVLVWRIDSRLVIISWPRLAIFVISWSSVDFSVRSGGVPARAASRRVAAALGLAGGRPSGEPSRVAREGLLLCPYGAVGRARWRAACVSLGAG</sequence>
<protein>
    <submittedName>
        <fullName evidence="1">Uncharacterized protein</fullName>
    </submittedName>
</protein>
<reference evidence="1 2" key="1">
    <citation type="journal article" date="2021" name="Nat. Plants">
        <title>The Taxus genome provides insights into paclitaxel biosynthesis.</title>
        <authorList>
            <person name="Xiong X."/>
            <person name="Gou J."/>
            <person name="Liao Q."/>
            <person name="Li Y."/>
            <person name="Zhou Q."/>
            <person name="Bi G."/>
            <person name="Li C."/>
            <person name="Du R."/>
            <person name="Wang X."/>
            <person name="Sun T."/>
            <person name="Guo L."/>
            <person name="Liang H."/>
            <person name="Lu P."/>
            <person name="Wu Y."/>
            <person name="Zhang Z."/>
            <person name="Ro D.K."/>
            <person name="Shang Y."/>
            <person name="Huang S."/>
            <person name="Yan J."/>
        </authorList>
    </citation>
    <scope>NUCLEOTIDE SEQUENCE [LARGE SCALE GENOMIC DNA]</scope>
    <source>
        <strain evidence="1">Ta-2019</strain>
    </source>
</reference>
<comment type="caution">
    <text evidence="1">The sequence shown here is derived from an EMBL/GenBank/DDBJ whole genome shotgun (WGS) entry which is preliminary data.</text>
</comment>
<proteinExistence type="predicted"/>
<dbReference type="Proteomes" id="UP000824469">
    <property type="component" value="Unassembled WGS sequence"/>
</dbReference>
<gene>
    <name evidence="1" type="ORF">KI387_034188</name>
</gene>
<organism evidence="1 2">
    <name type="scientific">Taxus chinensis</name>
    <name type="common">Chinese yew</name>
    <name type="synonym">Taxus wallichiana var. chinensis</name>
    <dbReference type="NCBI Taxonomy" id="29808"/>
    <lineage>
        <taxon>Eukaryota</taxon>
        <taxon>Viridiplantae</taxon>
        <taxon>Streptophyta</taxon>
        <taxon>Embryophyta</taxon>
        <taxon>Tracheophyta</taxon>
        <taxon>Spermatophyta</taxon>
        <taxon>Pinopsida</taxon>
        <taxon>Pinidae</taxon>
        <taxon>Conifers II</taxon>
        <taxon>Cupressales</taxon>
        <taxon>Taxaceae</taxon>
        <taxon>Taxus</taxon>
    </lineage>
</organism>
<evidence type="ECO:0000313" key="1">
    <source>
        <dbReference type="EMBL" id="KAH9290071.1"/>
    </source>
</evidence>
<dbReference type="EMBL" id="JAHRHJ020003813">
    <property type="protein sequence ID" value="KAH9290071.1"/>
    <property type="molecule type" value="Genomic_DNA"/>
</dbReference>
<name>A0AA38BZG3_TAXCH</name>
<dbReference type="AlphaFoldDB" id="A0AA38BZG3"/>
<accession>A0AA38BZG3</accession>
<evidence type="ECO:0000313" key="2">
    <source>
        <dbReference type="Proteomes" id="UP000824469"/>
    </source>
</evidence>
<feature type="non-terminal residue" evidence="1">
    <location>
        <position position="1"/>
    </location>
</feature>